<dbReference type="EMBL" id="BAABAB010000038">
    <property type="protein sequence ID" value="GAA3635645.1"/>
    <property type="molecule type" value="Genomic_DNA"/>
</dbReference>
<reference evidence="2" key="1">
    <citation type="journal article" date="2019" name="Int. J. Syst. Evol. Microbiol.">
        <title>The Global Catalogue of Microorganisms (GCM) 10K type strain sequencing project: providing services to taxonomists for standard genome sequencing and annotation.</title>
        <authorList>
            <consortium name="The Broad Institute Genomics Platform"/>
            <consortium name="The Broad Institute Genome Sequencing Center for Infectious Disease"/>
            <person name="Wu L."/>
            <person name="Ma J."/>
        </authorList>
    </citation>
    <scope>NUCLEOTIDE SEQUENCE [LARGE SCALE GENOMIC DNA]</scope>
    <source>
        <strain evidence="2">JCM 16929</strain>
    </source>
</reference>
<accession>A0ABP7ALW6</accession>
<organism evidence="1 2">
    <name type="scientific">Microlunatus ginsengisoli</name>
    <dbReference type="NCBI Taxonomy" id="363863"/>
    <lineage>
        <taxon>Bacteria</taxon>
        <taxon>Bacillati</taxon>
        <taxon>Actinomycetota</taxon>
        <taxon>Actinomycetes</taxon>
        <taxon>Propionibacteriales</taxon>
        <taxon>Propionibacteriaceae</taxon>
        <taxon>Microlunatus</taxon>
    </lineage>
</organism>
<sequence length="107" mass="11726">MARRALHEYEGKRSYLELAPKYLDDIGDGVVGQKQMVILAARPGQGHYIVTRVGLLPGGGLKCFLVEDRPIFATQIPLATTESFLSQFCLKQHAPLTSMLAPTLSLV</sequence>
<dbReference type="Proteomes" id="UP001501490">
    <property type="component" value="Unassembled WGS sequence"/>
</dbReference>
<keyword evidence="2" id="KW-1185">Reference proteome</keyword>
<evidence type="ECO:0000313" key="1">
    <source>
        <dbReference type="EMBL" id="GAA3635645.1"/>
    </source>
</evidence>
<proteinExistence type="predicted"/>
<protein>
    <submittedName>
        <fullName evidence="1">Uncharacterized protein</fullName>
    </submittedName>
</protein>
<comment type="caution">
    <text evidence="1">The sequence shown here is derived from an EMBL/GenBank/DDBJ whole genome shotgun (WGS) entry which is preliminary data.</text>
</comment>
<gene>
    <name evidence="1" type="ORF">GCM10022236_42800</name>
</gene>
<evidence type="ECO:0000313" key="2">
    <source>
        <dbReference type="Proteomes" id="UP001501490"/>
    </source>
</evidence>
<name>A0ABP7ALW6_9ACTN</name>